<evidence type="ECO:0000256" key="1">
    <source>
        <dbReference type="ARBA" id="ARBA00004990"/>
    </source>
</evidence>
<comment type="subcellular location">
    <subcellularLocation>
        <location evidence="8">Cytoplasm</location>
    </subcellularLocation>
</comment>
<comment type="subunit">
    <text evidence="8">Homodimer.</text>
</comment>
<feature type="binding site" evidence="8">
    <location>
        <position position="61"/>
    </location>
    <ligand>
        <name>beta-alanine</name>
        <dbReference type="ChEBI" id="CHEBI:57966"/>
    </ligand>
</feature>
<dbReference type="UniPathway" id="UPA00028">
    <property type="reaction ID" value="UER00005"/>
</dbReference>
<dbReference type="InterPro" id="IPR003721">
    <property type="entry name" value="Pantoate_ligase"/>
</dbReference>
<comment type="caution">
    <text evidence="9">The sequence shown here is derived from an EMBL/GenBank/DDBJ whole genome shotgun (WGS) entry which is preliminary data.</text>
</comment>
<dbReference type="NCBIfam" id="TIGR00018">
    <property type="entry name" value="panC"/>
    <property type="match status" value="1"/>
</dbReference>
<feature type="binding site" evidence="8">
    <location>
        <begin position="30"/>
        <end position="37"/>
    </location>
    <ligand>
        <name>ATP</name>
        <dbReference type="ChEBI" id="CHEBI:30616"/>
    </ligand>
</feature>
<evidence type="ECO:0000256" key="2">
    <source>
        <dbReference type="ARBA" id="ARBA00009256"/>
    </source>
</evidence>
<keyword evidence="6 8" id="KW-0067">ATP-binding</keyword>
<keyword evidence="5 8" id="KW-0547">Nucleotide-binding</keyword>
<dbReference type="PANTHER" id="PTHR21299:SF1">
    <property type="entry name" value="PANTOATE--BETA-ALANINE LIGASE"/>
    <property type="match status" value="1"/>
</dbReference>
<dbReference type="RefSeq" id="WP_109387433.1">
    <property type="nucleotide sequence ID" value="NZ_QETF01000004.1"/>
</dbReference>
<feature type="binding site" evidence="8">
    <location>
        <position position="153"/>
    </location>
    <ligand>
        <name>(R)-pantoate</name>
        <dbReference type="ChEBI" id="CHEBI:15980"/>
    </ligand>
</feature>
<keyword evidence="10" id="KW-1185">Reference proteome</keyword>
<feature type="binding site" evidence="8">
    <location>
        <begin position="184"/>
        <end position="187"/>
    </location>
    <ligand>
        <name>ATP</name>
        <dbReference type="ChEBI" id="CHEBI:30616"/>
    </ligand>
</feature>
<dbReference type="GO" id="GO:0004592">
    <property type="term" value="F:pantoate-beta-alanine ligase activity"/>
    <property type="evidence" value="ECO:0007669"/>
    <property type="project" value="UniProtKB-UniRule"/>
</dbReference>
<name>A0A2V1P7B3_9RHOB</name>
<reference evidence="10" key="1">
    <citation type="submission" date="2018-05" db="EMBL/GenBank/DDBJ databases">
        <authorList>
            <person name="Du Z."/>
            <person name="Wang X."/>
        </authorList>
    </citation>
    <scope>NUCLEOTIDE SEQUENCE [LARGE SCALE GENOMIC DNA]</scope>
    <source>
        <strain evidence="10">WDS4C29</strain>
    </source>
</reference>
<feature type="binding site" evidence="8">
    <location>
        <position position="176"/>
    </location>
    <ligand>
        <name>ATP</name>
        <dbReference type="ChEBI" id="CHEBI:30616"/>
    </ligand>
</feature>
<evidence type="ECO:0000313" key="9">
    <source>
        <dbReference type="EMBL" id="PWG17680.1"/>
    </source>
</evidence>
<comment type="pathway">
    <text evidence="1 8">Cofactor biosynthesis; (R)-pantothenate biosynthesis; (R)-pantothenate from (R)-pantoate and beta-alanine: step 1/1.</text>
</comment>
<comment type="similarity">
    <text evidence="2 8">Belongs to the pantothenate synthetase family.</text>
</comment>
<proteinExistence type="inferred from homology"/>
<dbReference type="Proteomes" id="UP000245293">
    <property type="component" value="Unassembled WGS sequence"/>
</dbReference>
<dbReference type="GO" id="GO:0005524">
    <property type="term" value="F:ATP binding"/>
    <property type="evidence" value="ECO:0007669"/>
    <property type="project" value="UniProtKB-KW"/>
</dbReference>
<feature type="binding site" evidence="8">
    <location>
        <position position="61"/>
    </location>
    <ligand>
        <name>(R)-pantoate</name>
        <dbReference type="ChEBI" id="CHEBI:15980"/>
    </ligand>
</feature>
<keyword evidence="4 8" id="KW-0566">Pantothenate biosynthesis</keyword>
<dbReference type="HAMAP" id="MF_00158">
    <property type="entry name" value="PanC"/>
    <property type="match status" value="1"/>
</dbReference>
<dbReference type="FunFam" id="3.40.50.620:FF:000013">
    <property type="entry name" value="Pantothenate synthetase"/>
    <property type="match status" value="1"/>
</dbReference>
<protein>
    <recommendedName>
        <fullName evidence="8">Pantothenate synthetase</fullName>
        <shortName evidence="8">PS</shortName>
        <ecNumber evidence="8">6.3.2.1</ecNumber>
    </recommendedName>
    <alternativeName>
        <fullName evidence="8">Pantoate--beta-alanine ligase</fullName>
    </alternativeName>
    <alternativeName>
        <fullName evidence="8">Pantoate-activating enzyme</fullName>
    </alternativeName>
</protein>
<comment type="catalytic activity">
    <reaction evidence="7 8">
        <text>(R)-pantoate + beta-alanine + ATP = (R)-pantothenate + AMP + diphosphate + H(+)</text>
        <dbReference type="Rhea" id="RHEA:10912"/>
        <dbReference type="ChEBI" id="CHEBI:15378"/>
        <dbReference type="ChEBI" id="CHEBI:15980"/>
        <dbReference type="ChEBI" id="CHEBI:29032"/>
        <dbReference type="ChEBI" id="CHEBI:30616"/>
        <dbReference type="ChEBI" id="CHEBI:33019"/>
        <dbReference type="ChEBI" id="CHEBI:57966"/>
        <dbReference type="ChEBI" id="CHEBI:456215"/>
        <dbReference type="EC" id="6.3.2.1"/>
    </reaction>
</comment>
<gene>
    <name evidence="8" type="primary">panC</name>
    <name evidence="9" type="ORF">DFK10_05515</name>
</gene>
<evidence type="ECO:0000256" key="3">
    <source>
        <dbReference type="ARBA" id="ARBA00022598"/>
    </source>
</evidence>
<evidence type="ECO:0000313" key="10">
    <source>
        <dbReference type="Proteomes" id="UP000245293"/>
    </source>
</evidence>
<evidence type="ECO:0000256" key="6">
    <source>
        <dbReference type="ARBA" id="ARBA00022840"/>
    </source>
</evidence>
<evidence type="ECO:0000256" key="7">
    <source>
        <dbReference type="ARBA" id="ARBA00048258"/>
    </source>
</evidence>
<dbReference type="Gene3D" id="3.40.50.620">
    <property type="entry name" value="HUPs"/>
    <property type="match status" value="1"/>
</dbReference>
<accession>A0A2V1P7B3</accession>
<dbReference type="AlphaFoldDB" id="A0A2V1P7B3"/>
<sequence>MQICRTVSDIRAAVARFRAAGEGVGLVTTMGALHDGHMALVSEARGAHDRVVATIFVNPTQFGEAADLENYPRTEARDLEMLEAAGVDAVLIPEVSEIYPEGDETIVETTRLANILHGAVRPGHFRGVTTVVAKLFNICQPDAAYFGEKDFQQLHVIKRMVRDLHMPLNIRGVPTVREADGLAMSSRNVRLTPEDRAAAPVLSRALDAAQTSGAGRVEDLARIIRETIATEPRATLKGLDIVWLSDFSPATGRLTAPVGIMISAEFGRGDNHVLLIDQREVHP</sequence>
<dbReference type="InterPro" id="IPR014729">
    <property type="entry name" value="Rossmann-like_a/b/a_fold"/>
</dbReference>
<dbReference type="GO" id="GO:0015940">
    <property type="term" value="P:pantothenate biosynthetic process"/>
    <property type="evidence" value="ECO:0007669"/>
    <property type="project" value="UniProtKB-UniRule"/>
</dbReference>
<dbReference type="Gene3D" id="3.30.1300.10">
    <property type="entry name" value="Pantoate-beta-alanine ligase, C-terminal domain"/>
    <property type="match status" value="1"/>
</dbReference>
<organism evidence="9 10">
    <name type="scientific">Salibaculum griseiflavum</name>
    <dbReference type="NCBI Taxonomy" id="1914409"/>
    <lineage>
        <taxon>Bacteria</taxon>
        <taxon>Pseudomonadati</taxon>
        <taxon>Pseudomonadota</taxon>
        <taxon>Alphaproteobacteria</taxon>
        <taxon>Rhodobacterales</taxon>
        <taxon>Roseobacteraceae</taxon>
        <taxon>Salibaculum</taxon>
    </lineage>
</organism>
<dbReference type="EMBL" id="QETF01000004">
    <property type="protein sequence ID" value="PWG17680.1"/>
    <property type="molecule type" value="Genomic_DNA"/>
</dbReference>
<evidence type="ECO:0000256" key="5">
    <source>
        <dbReference type="ARBA" id="ARBA00022741"/>
    </source>
</evidence>
<dbReference type="GO" id="GO:0005829">
    <property type="term" value="C:cytosol"/>
    <property type="evidence" value="ECO:0007669"/>
    <property type="project" value="TreeGrafter"/>
</dbReference>
<feature type="binding site" evidence="8">
    <location>
        <begin position="147"/>
        <end position="150"/>
    </location>
    <ligand>
        <name>ATP</name>
        <dbReference type="ChEBI" id="CHEBI:30616"/>
    </ligand>
</feature>
<evidence type="ECO:0000256" key="4">
    <source>
        <dbReference type="ARBA" id="ARBA00022655"/>
    </source>
</evidence>
<comment type="function">
    <text evidence="8">Catalyzes the condensation of pantoate with beta-alanine in an ATP-dependent reaction via a pantoyl-adenylate intermediate.</text>
</comment>
<dbReference type="Pfam" id="PF02569">
    <property type="entry name" value="Pantoate_ligase"/>
    <property type="match status" value="1"/>
</dbReference>
<dbReference type="OrthoDB" id="9773087at2"/>
<feature type="active site" description="Proton donor" evidence="8">
    <location>
        <position position="37"/>
    </location>
</feature>
<comment type="miscellaneous">
    <text evidence="8">The reaction proceeds by a bi uni uni bi ping pong mechanism.</text>
</comment>
<dbReference type="PANTHER" id="PTHR21299">
    <property type="entry name" value="CYTIDYLATE KINASE/PANTOATE-BETA-ALANINE LIGASE"/>
    <property type="match status" value="1"/>
</dbReference>
<keyword evidence="8" id="KW-0963">Cytoplasm</keyword>
<dbReference type="CDD" id="cd00560">
    <property type="entry name" value="PanC"/>
    <property type="match status" value="1"/>
</dbReference>
<dbReference type="SUPFAM" id="SSF52374">
    <property type="entry name" value="Nucleotidylyl transferase"/>
    <property type="match status" value="1"/>
</dbReference>
<keyword evidence="3 8" id="KW-0436">Ligase</keyword>
<evidence type="ECO:0000256" key="8">
    <source>
        <dbReference type="HAMAP-Rule" id="MF_00158"/>
    </source>
</evidence>
<dbReference type="InterPro" id="IPR042176">
    <property type="entry name" value="Pantoate_ligase_C"/>
</dbReference>
<dbReference type="EC" id="6.3.2.1" evidence="8"/>